<dbReference type="Proteomes" id="UP000011740">
    <property type="component" value="Unassembled WGS sequence"/>
</dbReference>
<proteinExistence type="predicted"/>
<dbReference type="InterPro" id="IPR015943">
    <property type="entry name" value="WD40/YVTN_repeat-like_dom_sf"/>
</dbReference>
<dbReference type="Gene3D" id="2.130.10.10">
    <property type="entry name" value="YVTN repeat-like/Quinoprotein amine dehydrogenase"/>
    <property type="match status" value="1"/>
</dbReference>
<dbReference type="Pfam" id="PF24684">
    <property type="entry name" value="Vgb_lyase"/>
    <property type="match status" value="1"/>
</dbReference>
<dbReference type="EMBL" id="AORZ01000107">
    <property type="protein sequence ID" value="EME97651.1"/>
    <property type="molecule type" value="Genomic_DNA"/>
</dbReference>
<organism evidence="1 2">
    <name type="scientific">Streptomyces mobaraensis (strain ATCC 29032 / DSM 40847 / JCM 4168 / NBRC 13819 / NCIMB 11159 / IPCR 16-22)</name>
    <dbReference type="NCBI Taxonomy" id="1223523"/>
    <lineage>
        <taxon>Bacteria</taxon>
        <taxon>Bacillati</taxon>
        <taxon>Actinomycetota</taxon>
        <taxon>Actinomycetes</taxon>
        <taxon>Kitasatosporales</taxon>
        <taxon>Streptomycetaceae</taxon>
        <taxon>Streptomyces</taxon>
    </lineage>
</organism>
<dbReference type="GO" id="GO:0016787">
    <property type="term" value="F:hydrolase activity"/>
    <property type="evidence" value="ECO:0007669"/>
    <property type="project" value="UniProtKB-KW"/>
</dbReference>
<evidence type="ECO:0000313" key="1">
    <source>
        <dbReference type="EMBL" id="EME97651.1"/>
    </source>
</evidence>
<reference evidence="1 2" key="1">
    <citation type="journal article" date="2013" name="Genome Announc.">
        <title>Whole-Genome Shotgun Assembly and Analysis of the Genome of Streptomyces mobaraensis DSM 40847, a Strain for Industrial Production of Microbial Transglutaminase.</title>
        <authorList>
            <person name="Yang H."/>
            <person name="He T."/>
            <person name="Wu W."/>
            <person name="Zhu W."/>
            <person name="Lu B."/>
            <person name="Sun W."/>
        </authorList>
    </citation>
    <scope>NUCLEOTIDE SEQUENCE [LARGE SCALE GENOMIC DNA]</scope>
    <source>
        <strain evidence="1 2">DSM 40847</strain>
    </source>
</reference>
<gene>
    <name evidence="1" type="ORF">H340_25327</name>
</gene>
<dbReference type="SUPFAM" id="SSF63829">
    <property type="entry name" value="Calcium-dependent phosphotriesterase"/>
    <property type="match status" value="1"/>
</dbReference>
<dbReference type="AlphaFoldDB" id="M3C118"/>
<sequence>MPARPTHAPVLARLRVFPVTEPASGPYGITPGPDGALWCTLVHTGRIARLTPAGDLTEFPLDSLRLRPLRDHAGSRRRPVVHAHA</sequence>
<evidence type="ECO:0000313" key="2">
    <source>
        <dbReference type="Proteomes" id="UP000011740"/>
    </source>
</evidence>
<accession>M3C118</accession>
<comment type="caution">
    <text evidence="1">The sequence shown here is derived from an EMBL/GenBank/DDBJ whole genome shotgun (WGS) entry which is preliminary data.</text>
</comment>
<dbReference type="STRING" id="1223523.H340_25327"/>
<protein>
    <submittedName>
        <fullName evidence="1">Hydrolase</fullName>
    </submittedName>
</protein>
<dbReference type="eggNOG" id="COG4257">
    <property type="taxonomic scope" value="Bacteria"/>
</dbReference>
<keyword evidence="1" id="KW-0378">Hydrolase</keyword>
<name>M3C118_STRM1</name>